<dbReference type="PANTHER" id="PTHR48125:SF10">
    <property type="entry name" value="OS12G0136300 PROTEIN"/>
    <property type="match status" value="1"/>
</dbReference>
<protein>
    <submittedName>
        <fullName evidence="3">Uncharacterized protein</fullName>
    </submittedName>
</protein>
<dbReference type="AlphaFoldDB" id="A0A8H3E3F9"/>
<keyword evidence="2" id="KW-0732">Signal</keyword>
<feature type="compositionally biased region" description="Polar residues" evidence="1">
    <location>
        <begin position="518"/>
        <end position="529"/>
    </location>
</feature>
<reference evidence="3" key="1">
    <citation type="submission" date="2021-01" db="EMBL/GenBank/DDBJ databases">
        <authorList>
            <person name="Kaushik A."/>
        </authorList>
    </citation>
    <scope>NUCLEOTIDE SEQUENCE</scope>
    <source>
        <strain evidence="3">AG5</strain>
    </source>
</reference>
<comment type="caution">
    <text evidence="3">The sequence shown here is derived from an EMBL/GenBank/DDBJ whole genome shotgun (WGS) entry which is preliminary data.</text>
</comment>
<feature type="compositionally biased region" description="Polar residues" evidence="1">
    <location>
        <begin position="485"/>
        <end position="495"/>
    </location>
</feature>
<proteinExistence type="predicted"/>
<evidence type="ECO:0000313" key="4">
    <source>
        <dbReference type="Proteomes" id="UP000663827"/>
    </source>
</evidence>
<evidence type="ECO:0000256" key="1">
    <source>
        <dbReference type="SAM" id="MobiDB-lite"/>
    </source>
</evidence>
<name>A0A8H3E3F9_9AGAM</name>
<organism evidence="3 4">
    <name type="scientific">Rhizoctonia solani</name>
    <dbReference type="NCBI Taxonomy" id="456999"/>
    <lineage>
        <taxon>Eukaryota</taxon>
        <taxon>Fungi</taxon>
        <taxon>Dikarya</taxon>
        <taxon>Basidiomycota</taxon>
        <taxon>Agaricomycotina</taxon>
        <taxon>Agaricomycetes</taxon>
        <taxon>Cantharellales</taxon>
        <taxon>Ceratobasidiaceae</taxon>
        <taxon>Rhizoctonia</taxon>
    </lineage>
</organism>
<gene>
    <name evidence="3" type="ORF">RDB_LOCUS109834</name>
</gene>
<evidence type="ECO:0000256" key="2">
    <source>
        <dbReference type="SAM" id="SignalP"/>
    </source>
</evidence>
<dbReference type="EMBL" id="CAJNJQ010002391">
    <property type="protein sequence ID" value="CAE7174221.1"/>
    <property type="molecule type" value="Genomic_DNA"/>
</dbReference>
<feature type="region of interest" description="Disordered" evidence="1">
    <location>
        <begin position="471"/>
        <end position="540"/>
    </location>
</feature>
<feature type="chain" id="PRO_5034061331" evidence="2">
    <location>
        <begin position="24"/>
        <end position="701"/>
    </location>
</feature>
<accession>A0A8H3E3F9</accession>
<sequence length="701" mass="77349">MARFSPLAMLVTAFYFLVWATQASTPLHSDVTIRMVEVLPQVYPMLTISAPAPIQSQPILTISAPAPIPSQFVGFDHCDKPRAYETWTARVVVSVSHVRSYMNVGNLVGPYLARVGRYMYQVADMFGRPTPDGVSLPTTGKLAAPPLEWAQVESVSVSVVPPPPPPPPPTFTLPVCLPPTPTSGPLNPPTPTAGHSRPRFAEPVDFTFGYLCLKIAELVVDTDSSDWLQQVMLIVSSLVLTAMAFVSSLMMVLNSVGCVEHQDTENGSIAFGCDTVSPVVPLATESSTTRASQKSSVGPSVGDQQSLLGKKLETLTTASRELSDKTSTQTLDLVIWRSPSPVPNYSMLTSSPLMASASLYQLGVVPRQPLNLNNILDHIQTIQPISRITLLIEGHPTRSDVSSMYAKEKRLSDVATESAPTLLVEWHPRPRIDDPSTLSATELVPSVASCLTAEQSYTPITCHLPRAWASTPPPAQTVPTHPDRTTSSGRSSIQWPAQPRLSQRPDDKVITTEPEPPASTSVSNIQNTSPPTPTAPLRIPPSFHRYANVRLEDLDGHSPAEKDEILRREVRVAEDRYRHEKPRRDRARFSLKLSRFERGQKGEQPPVRRKCQEEIEETKEMERVMRARQLGKEEVFEGVGGPPPPRPEWMQRWLDMVKRDVAKYTVKNEKKVKGILKVGGVKGKKSKAVRWTDEIGRRLAR</sequence>
<feature type="region of interest" description="Disordered" evidence="1">
    <location>
        <begin position="284"/>
        <end position="304"/>
    </location>
</feature>
<evidence type="ECO:0000313" key="3">
    <source>
        <dbReference type="EMBL" id="CAE7174221.1"/>
    </source>
</evidence>
<dbReference type="Proteomes" id="UP000663827">
    <property type="component" value="Unassembled WGS sequence"/>
</dbReference>
<feature type="signal peptide" evidence="2">
    <location>
        <begin position="1"/>
        <end position="23"/>
    </location>
</feature>
<dbReference type="PANTHER" id="PTHR48125">
    <property type="entry name" value="LP07818P1"/>
    <property type="match status" value="1"/>
</dbReference>